<dbReference type="SUPFAM" id="SSF158911">
    <property type="entry name" value="NEAT domain-like"/>
    <property type="match status" value="1"/>
</dbReference>
<feature type="transmembrane region" description="Helical" evidence="6">
    <location>
        <begin position="209"/>
        <end position="230"/>
    </location>
</feature>
<feature type="compositionally biased region" description="Low complexity" evidence="5">
    <location>
        <begin position="152"/>
        <end position="196"/>
    </location>
</feature>
<keyword evidence="2" id="KW-0134">Cell wall</keyword>
<reference evidence="8 9" key="1">
    <citation type="journal article" date="2015" name="Genome Announc.">
        <title>Expanding the biotechnology potential of lactobacilli through comparative genomics of 213 strains and associated genera.</title>
        <authorList>
            <person name="Sun Z."/>
            <person name="Harris H.M."/>
            <person name="McCann A."/>
            <person name="Guo C."/>
            <person name="Argimon S."/>
            <person name="Zhang W."/>
            <person name="Yang X."/>
            <person name="Jeffery I.B."/>
            <person name="Cooney J.C."/>
            <person name="Kagawa T.F."/>
            <person name="Liu W."/>
            <person name="Song Y."/>
            <person name="Salvetti E."/>
            <person name="Wrobel A."/>
            <person name="Rasinkangas P."/>
            <person name="Parkhill J."/>
            <person name="Rea M.C."/>
            <person name="O'Sullivan O."/>
            <person name="Ritari J."/>
            <person name="Douillard F.P."/>
            <person name="Paul Ross R."/>
            <person name="Yang R."/>
            <person name="Briner A.E."/>
            <person name="Felis G.E."/>
            <person name="de Vos W.M."/>
            <person name="Barrangou R."/>
            <person name="Klaenhammer T.R."/>
            <person name="Caufield P.W."/>
            <person name="Cui Y."/>
            <person name="Zhang H."/>
            <person name="O'Toole P.W."/>
        </authorList>
    </citation>
    <scope>NUCLEOTIDE SEQUENCE [LARGE SCALE GENOMIC DNA]</scope>
    <source>
        <strain evidence="8 9">DSM 20410</strain>
    </source>
</reference>
<evidence type="ECO:0000256" key="3">
    <source>
        <dbReference type="ARBA" id="ARBA00022729"/>
    </source>
</evidence>
<evidence type="ECO:0000313" key="8">
    <source>
        <dbReference type="EMBL" id="KRN46273.1"/>
    </source>
</evidence>
<dbReference type="CDD" id="cd06920">
    <property type="entry name" value="NEAT"/>
    <property type="match status" value="1"/>
</dbReference>
<evidence type="ECO:0000256" key="5">
    <source>
        <dbReference type="SAM" id="MobiDB-lite"/>
    </source>
</evidence>
<name>A0A0R2H005_WEIVI</name>
<sequence length="235" mass="24725">MHKKLIISLALAFIALFALPISVNADTQTVPLAVLKDGTNDTSYAASYFAHSANVTSDDNGIYTITSTVTTSKKLGDYPVQILSIDGAPANVSRADNGDSQTITYSYQTKDLSERHAAVIKVDVNNINYHHTYNVGLQLDASSIKQDEPAKSSSASSQADSSSSSAGESSETSSSSEQQSSQSSKSSQPDVSSSSDDNTDDKSHMFKQVGAVVAGGLGIGILAAIGTIWYTTRKK</sequence>
<organism evidence="8 9">
    <name type="scientific">Weissella viridescens</name>
    <name type="common">Lactobacillus viridescens</name>
    <dbReference type="NCBI Taxonomy" id="1629"/>
    <lineage>
        <taxon>Bacteria</taxon>
        <taxon>Bacillati</taxon>
        <taxon>Bacillota</taxon>
        <taxon>Bacilli</taxon>
        <taxon>Lactobacillales</taxon>
        <taxon>Lactobacillaceae</taxon>
        <taxon>Weissella</taxon>
    </lineage>
</organism>
<keyword evidence="3 7" id="KW-0732">Signal</keyword>
<keyword evidence="6" id="KW-0812">Transmembrane</keyword>
<dbReference type="PATRIC" id="fig|1629.5.peg.545"/>
<dbReference type="Pfam" id="PF05031">
    <property type="entry name" value="NEAT"/>
    <property type="match status" value="1"/>
</dbReference>
<dbReference type="PROSITE" id="PS50978">
    <property type="entry name" value="NEAT"/>
    <property type="match status" value="1"/>
</dbReference>
<dbReference type="AlphaFoldDB" id="A0A0R2H005"/>
<dbReference type="OrthoDB" id="2329522at2"/>
<keyword evidence="2" id="KW-0964">Secreted</keyword>
<dbReference type="PANTHER" id="PTHR37824:SF1">
    <property type="entry name" value="IRON-REGULATED SURFACE DETERMINANT PROTEIN C"/>
    <property type="match status" value="1"/>
</dbReference>
<protein>
    <submittedName>
        <fullName evidence="8">Uncharacterized protein</fullName>
    </submittedName>
</protein>
<dbReference type="Gene3D" id="2.60.40.1850">
    <property type="match status" value="1"/>
</dbReference>
<evidence type="ECO:0000256" key="2">
    <source>
        <dbReference type="ARBA" id="ARBA00022512"/>
    </source>
</evidence>
<keyword evidence="6" id="KW-1133">Transmembrane helix</keyword>
<evidence type="ECO:0000313" key="9">
    <source>
        <dbReference type="Proteomes" id="UP000051992"/>
    </source>
</evidence>
<keyword evidence="4" id="KW-0572">Peptidoglycan-anchor</keyword>
<dbReference type="InterPro" id="IPR050436">
    <property type="entry name" value="IsdA"/>
</dbReference>
<evidence type="ECO:0000256" key="4">
    <source>
        <dbReference type="ARBA" id="ARBA00023088"/>
    </source>
</evidence>
<evidence type="ECO:0000256" key="7">
    <source>
        <dbReference type="SAM" id="SignalP"/>
    </source>
</evidence>
<dbReference type="InterPro" id="IPR006635">
    <property type="entry name" value="NEAT_dom"/>
</dbReference>
<gene>
    <name evidence="8" type="ORF">IV50_GL000541</name>
</gene>
<dbReference type="InterPro" id="IPR037250">
    <property type="entry name" value="NEAT_dom_sf"/>
</dbReference>
<evidence type="ECO:0000256" key="1">
    <source>
        <dbReference type="ARBA" id="ARBA00004168"/>
    </source>
</evidence>
<feature type="region of interest" description="Disordered" evidence="5">
    <location>
        <begin position="146"/>
        <end position="203"/>
    </location>
</feature>
<feature type="chain" id="PRO_5043478418" evidence="7">
    <location>
        <begin position="26"/>
        <end position="235"/>
    </location>
</feature>
<evidence type="ECO:0000256" key="6">
    <source>
        <dbReference type="SAM" id="Phobius"/>
    </source>
</evidence>
<keyword evidence="9" id="KW-1185">Reference proteome</keyword>
<dbReference type="EMBL" id="JQBM01000002">
    <property type="protein sequence ID" value="KRN46273.1"/>
    <property type="molecule type" value="Genomic_DNA"/>
</dbReference>
<dbReference type="RefSeq" id="WP_141324946.1">
    <property type="nucleotide sequence ID" value="NZ_BJLU01000007.1"/>
</dbReference>
<proteinExistence type="predicted"/>
<accession>A0A0R2H005</accession>
<dbReference type="PANTHER" id="PTHR37824">
    <property type="entry name" value="IRON-REGULATED SURFACE DETERMINANT PROTEIN C"/>
    <property type="match status" value="1"/>
</dbReference>
<comment type="caution">
    <text evidence="8">The sequence shown here is derived from an EMBL/GenBank/DDBJ whole genome shotgun (WGS) entry which is preliminary data.</text>
</comment>
<dbReference type="Proteomes" id="UP000051992">
    <property type="component" value="Unassembled WGS sequence"/>
</dbReference>
<feature type="signal peptide" evidence="7">
    <location>
        <begin position="1"/>
        <end position="25"/>
    </location>
</feature>
<comment type="subcellular location">
    <subcellularLocation>
        <location evidence="1">Secreted</location>
        <location evidence="1">Cell wall</location>
        <topology evidence="1">Peptidoglycan-anchor</topology>
    </subcellularLocation>
</comment>
<keyword evidence="6" id="KW-0472">Membrane</keyword>
<dbReference type="SMART" id="SM00725">
    <property type="entry name" value="NEAT"/>
    <property type="match status" value="1"/>
</dbReference>